<evidence type="ECO:0000313" key="2">
    <source>
        <dbReference type="Proteomes" id="UP000439903"/>
    </source>
</evidence>
<proteinExistence type="predicted"/>
<dbReference type="OrthoDB" id="2415979at2759"/>
<evidence type="ECO:0008006" key="3">
    <source>
        <dbReference type="Google" id="ProtNLM"/>
    </source>
</evidence>
<organism evidence="1 2">
    <name type="scientific">Gigaspora margarita</name>
    <dbReference type="NCBI Taxonomy" id="4874"/>
    <lineage>
        <taxon>Eukaryota</taxon>
        <taxon>Fungi</taxon>
        <taxon>Fungi incertae sedis</taxon>
        <taxon>Mucoromycota</taxon>
        <taxon>Glomeromycotina</taxon>
        <taxon>Glomeromycetes</taxon>
        <taxon>Diversisporales</taxon>
        <taxon>Gigasporaceae</taxon>
        <taxon>Gigaspora</taxon>
    </lineage>
</organism>
<protein>
    <recommendedName>
        <fullName evidence="3">F-box domain-containing protein</fullName>
    </recommendedName>
</protein>
<keyword evidence="2" id="KW-1185">Reference proteome</keyword>
<comment type="caution">
    <text evidence="1">The sequence shown here is derived from an EMBL/GenBank/DDBJ whole genome shotgun (WGS) entry which is preliminary data.</text>
</comment>
<sequence>MSFLTLPDECIDKIINCDENKPKDLYKLLLVNKKLYRIVIPLLWRDPFICESIFLKYLSELNKDEQKTLIPQRINFPPTQSYSRCAQYLMKLNLHSLYVACVKLLVGNGFICQCDEFRIVRSVISSIIQMLLRENTKNLKELSLIISKDVPDYPDISVFSSSQPGISNLRSLHLSFENTPVKDNVRIFIENLPKLCSNIREMSFIIRNDDEEITKLLISLIEKQLLHKFTLKCCSASAKRYIDVLGSQKELRYLQLKELDFTRIPENPLNTVSQQCEKLKQITLSDSHGIFNDHNMNNLLDTLGLNRCFNVTTSPDLINITRIY</sequence>
<reference evidence="1 2" key="1">
    <citation type="journal article" date="2019" name="Environ. Microbiol.">
        <title>At the nexus of three kingdoms: the genome of the mycorrhizal fungus Gigaspora margarita provides insights into plant, endobacterial and fungal interactions.</title>
        <authorList>
            <person name="Venice F."/>
            <person name="Ghignone S."/>
            <person name="Salvioli di Fossalunga A."/>
            <person name="Amselem J."/>
            <person name="Novero M."/>
            <person name="Xianan X."/>
            <person name="Sedzielewska Toro K."/>
            <person name="Morin E."/>
            <person name="Lipzen A."/>
            <person name="Grigoriev I.V."/>
            <person name="Henrissat B."/>
            <person name="Martin F.M."/>
            <person name="Bonfante P."/>
        </authorList>
    </citation>
    <scope>NUCLEOTIDE SEQUENCE [LARGE SCALE GENOMIC DNA]</scope>
    <source>
        <strain evidence="1 2">BEG34</strain>
    </source>
</reference>
<dbReference type="Gene3D" id="3.80.10.10">
    <property type="entry name" value="Ribonuclease Inhibitor"/>
    <property type="match status" value="1"/>
</dbReference>
<dbReference type="AlphaFoldDB" id="A0A8H3WZH9"/>
<accession>A0A8H3WZH9</accession>
<gene>
    <name evidence="1" type="ORF">F8M41_011173</name>
</gene>
<evidence type="ECO:0000313" key="1">
    <source>
        <dbReference type="EMBL" id="KAF0387535.1"/>
    </source>
</evidence>
<dbReference type="EMBL" id="WTPW01002296">
    <property type="protein sequence ID" value="KAF0387535.1"/>
    <property type="molecule type" value="Genomic_DNA"/>
</dbReference>
<dbReference type="Proteomes" id="UP000439903">
    <property type="component" value="Unassembled WGS sequence"/>
</dbReference>
<name>A0A8H3WZH9_GIGMA</name>
<dbReference type="InterPro" id="IPR032675">
    <property type="entry name" value="LRR_dom_sf"/>
</dbReference>